<evidence type="ECO:0000256" key="1">
    <source>
        <dbReference type="SAM" id="MobiDB-lite"/>
    </source>
</evidence>
<protein>
    <recommendedName>
        <fullName evidence="2">Methyltransferase FkbM domain-containing protein</fullName>
    </recommendedName>
</protein>
<evidence type="ECO:0000313" key="4">
    <source>
        <dbReference type="Proteomes" id="UP000001449"/>
    </source>
</evidence>
<dbReference type="Gene3D" id="3.40.50.150">
    <property type="entry name" value="Vaccinia Virus protein VP39"/>
    <property type="match status" value="1"/>
</dbReference>
<dbReference type="GO" id="GO:0005789">
    <property type="term" value="C:endoplasmic reticulum membrane"/>
    <property type="evidence" value="ECO:0000318"/>
    <property type="project" value="GO_Central"/>
</dbReference>
<dbReference type="GO" id="GO:0005886">
    <property type="term" value="C:plasma membrane"/>
    <property type="evidence" value="ECO:0000318"/>
    <property type="project" value="GO_Central"/>
</dbReference>
<keyword evidence="4" id="KW-1185">Reference proteome</keyword>
<dbReference type="GO" id="GO:0005794">
    <property type="term" value="C:Golgi apparatus"/>
    <property type="evidence" value="ECO:0000318"/>
    <property type="project" value="GO_Central"/>
</dbReference>
<dbReference type="GeneID" id="7451582"/>
<dbReference type="Proteomes" id="UP000001449">
    <property type="component" value="Chromosome 14"/>
</dbReference>
<evidence type="ECO:0000259" key="2">
    <source>
        <dbReference type="Pfam" id="PF05050"/>
    </source>
</evidence>
<dbReference type="SUPFAM" id="SSF53335">
    <property type="entry name" value="S-adenosyl-L-methionine-dependent methyltransferases"/>
    <property type="match status" value="1"/>
</dbReference>
<dbReference type="OMA" id="MFFDRCL"/>
<dbReference type="AlphaFoldDB" id="B8CCT0"/>
<dbReference type="EMBL" id="CM000649">
    <property type="protein sequence ID" value="EED88829.1"/>
    <property type="molecule type" value="Genomic_DNA"/>
</dbReference>
<dbReference type="InterPro" id="IPR053202">
    <property type="entry name" value="EGF_Rcpt_Signaling_Reg"/>
</dbReference>
<feature type="region of interest" description="Disordered" evidence="1">
    <location>
        <begin position="46"/>
        <end position="74"/>
    </location>
</feature>
<reference evidence="3 4" key="1">
    <citation type="journal article" date="2004" name="Science">
        <title>The genome of the diatom Thalassiosira pseudonana: ecology, evolution, and metabolism.</title>
        <authorList>
            <person name="Armbrust E.V."/>
            <person name="Berges J.A."/>
            <person name="Bowler C."/>
            <person name="Green B.R."/>
            <person name="Martinez D."/>
            <person name="Putnam N.H."/>
            <person name="Zhou S."/>
            <person name="Allen A.E."/>
            <person name="Apt K.E."/>
            <person name="Bechner M."/>
            <person name="Brzezinski M.A."/>
            <person name="Chaal B.K."/>
            <person name="Chiovitti A."/>
            <person name="Davis A.K."/>
            <person name="Demarest M.S."/>
            <person name="Detter J.C."/>
            <person name="Glavina T."/>
            <person name="Goodstein D."/>
            <person name="Hadi M.Z."/>
            <person name="Hellsten U."/>
            <person name="Hildebrand M."/>
            <person name="Jenkins B.D."/>
            <person name="Jurka J."/>
            <person name="Kapitonov V.V."/>
            <person name="Kroger N."/>
            <person name="Lau W.W."/>
            <person name="Lane T.W."/>
            <person name="Larimer F.W."/>
            <person name="Lippmeier J.C."/>
            <person name="Lucas S."/>
            <person name="Medina M."/>
            <person name="Montsant A."/>
            <person name="Obornik M."/>
            <person name="Parker M.S."/>
            <person name="Palenik B."/>
            <person name="Pazour G.J."/>
            <person name="Richardson P.M."/>
            <person name="Rynearson T.A."/>
            <person name="Saito M.A."/>
            <person name="Schwartz D.C."/>
            <person name="Thamatrakoln K."/>
            <person name="Valentin K."/>
            <person name="Vardi A."/>
            <person name="Wilkerson F.P."/>
            <person name="Rokhsar D.S."/>
        </authorList>
    </citation>
    <scope>NUCLEOTIDE SEQUENCE [LARGE SCALE GENOMIC DNA]</scope>
    <source>
        <strain evidence="3 4">CCMP1335</strain>
    </source>
</reference>
<dbReference type="InParanoid" id="B8CCT0"/>
<proteinExistence type="predicted"/>
<dbReference type="InterPro" id="IPR006342">
    <property type="entry name" value="FkbM_mtfrase"/>
</dbReference>
<dbReference type="eggNOG" id="ENOG502RUNF">
    <property type="taxonomic scope" value="Eukaryota"/>
</dbReference>
<dbReference type="GO" id="GO:0006888">
    <property type="term" value="P:endoplasmic reticulum to Golgi vesicle-mediated transport"/>
    <property type="evidence" value="ECO:0000318"/>
    <property type="project" value="GO_Central"/>
</dbReference>
<dbReference type="InterPro" id="IPR029063">
    <property type="entry name" value="SAM-dependent_MTases_sf"/>
</dbReference>
<evidence type="ECO:0000313" key="3">
    <source>
        <dbReference type="EMBL" id="EED88829.1"/>
    </source>
</evidence>
<dbReference type="GO" id="GO:0016197">
    <property type="term" value="P:endosomal transport"/>
    <property type="evidence" value="ECO:0000318"/>
    <property type="project" value="GO_Central"/>
</dbReference>
<feature type="domain" description="Methyltransferase FkbM" evidence="2">
    <location>
        <begin position="161"/>
        <end position="321"/>
    </location>
</feature>
<dbReference type="GO" id="GO:0031902">
    <property type="term" value="C:late endosome membrane"/>
    <property type="evidence" value="ECO:0000318"/>
    <property type="project" value="GO_Central"/>
</dbReference>
<dbReference type="RefSeq" id="XP_002293820.1">
    <property type="nucleotide sequence ID" value="XM_002293784.1"/>
</dbReference>
<dbReference type="KEGG" id="tps:THAPSDRAFT_9966"/>
<reference evidence="3 4" key="2">
    <citation type="journal article" date="2008" name="Nature">
        <title>The Phaeodactylum genome reveals the evolutionary history of diatom genomes.</title>
        <authorList>
            <person name="Bowler C."/>
            <person name="Allen A.E."/>
            <person name="Badger J.H."/>
            <person name="Grimwood J."/>
            <person name="Jabbari K."/>
            <person name="Kuo A."/>
            <person name="Maheswari U."/>
            <person name="Martens C."/>
            <person name="Maumus F."/>
            <person name="Otillar R.P."/>
            <person name="Rayko E."/>
            <person name="Salamov A."/>
            <person name="Vandepoele K."/>
            <person name="Beszteri B."/>
            <person name="Gruber A."/>
            <person name="Heijde M."/>
            <person name="Katinka M."/>
            <person name="Mock T."/>
            <person name="Valentin K."/>
            <person name="Verret F."/>
            <person name="Berges J.A."/>
            <person name="Brownlee C."/>
            <person name="Cadoret J.P."/>
            <person name="Chiovitti A."/>
            <person name="Choi C.J."/>
            <person name="Coesel S."/>
            <person name="De Martino A."/>
            <person name="Detter J.C."/>
            <person name="Durkin C."/>
            <person name="Falciatore A."/>
            <person name="Fournet J."/>
            <person name="Haruta M."/>
            <person name="Huysman M.J."/>
            <person name="Jenkins B.D."/>
            <person name="Jiroutova K."/>
            <person name="Jorgensen R.E."/>
            <person name="Joubert Y."/>
            <person name="Kaplan A."/>
            <person name="Kroger N."/>
            <person name="Kroth P.G."/>
            <person name="La Roche J."/>
            <person name="Lindquist E."/>
            <person name="Lommer M."/>
            <person name="Martin-Jezequel V."/>
            <person name="Lopez P.J."/>
            <person name="Lucas S."/>
            <person name="Mangogna M."/>
            <person name="McGinnis K."/>
            <person name="Medlin L.K."/>
            <person name="Montsant A."/>
            <person name="Oudot-Le Secq M.P."/>
            <person name="Napoli C."/>
            <person name="Obornik M."/>
            <person name="Parker M.S."/>
            <person name="Petit J.L."/>
            <person name="Porcel B.M."/>
            <person name="Poulsen N."/>
            <person name="Robison M."/>
            <person name="Rychlewski L."/>
            <person name="Rynearson T.A."/>
            <person name="Schmutz J."/>
            <person name="Shapiro H."/>
            <person name="Siaut M."/>
            <person name="Stanley M."/>
            <person name="Sussman M.R."/>
            <person name="Taylor A.R."/>
            <person name="Vardi A."/>
            <person name="von Dassow P."/>
            <person name="Vyverman W."/>
            <person name="Willis A."/>
            <person name="Wyrwicz L.S."/>
            <person name="Rokhsar D.S."/>
            <person name="Weissenbach J."/>
            <person name="Armbrust E.V."/>
            <person name="Green B.R."/>
            <person name="Van de Peer Y."/>
            <person name="Grigoriev I.V."/>
        </authorList>
    </citation>
    <scope>NUCLEOTIDE SEQUENCE [LARGE SCALE GENOMIC DNA]</scope>
    <source>
        <strain evidence="3 4">CCMP1335</strain>
    </source>
</reference>
<organism evidence="3 4">
    <name type="scientific">Thalassiosira pseudonana</name>
    <name type="common">Marine diatom</name>
    <name type="synonym">Cyclotella nana</name>
    <dbReference type="NCBI Taxonomy" id="35128"/>
    <lineage>
        <taxon>Eukaryota</taxon>
        <taxon>Sar</taxon>
        <taxon>Stramenopiles</taxon>
        <taxon>Ochrophyta</taxon>
        <taxon>Bacillariophyta</taxon>
        <taxon>Coscinodiscophyceae</taxon>
        <taxon>Thalassiosirophycidae</taxon>
        <taxon>Thalassiosirales</taxon>
        <taxon>Thalassiosiraceae</taxon>
        <taxon>Thalassiosira</taxon>
    </lineage>
</organism>
<feature type="compositionally biased region" description="Polar residues" evidence="1">
    <location>
        <begin position="46"/>
        <end position="65"/>
    </location>
</feature>
<name>B8CCT0_THAPS</name>
<accession>B8CCT0</accession>
<gene>
    <name evidence="3" type="ORF">THAPSDRAFT_9966</name>
</gene>
<dbReference type="PANTHER" id="PTHR34009">
    <property type="entry name" value="PROTEIN STAR"/>
    <property type="match status" value="1"/>
</dbReference>
<dbReference type="HOGENOM" id="CLU_843314_0_0_1"/>
<dbReference type="Pfam" id="PF05050">
    <property type="entry name" value="Methyltransf_21"/>
    <property type="match status" value="1"/>
</dbReference>
<sequence>MQIKARSVSPIRISSRRLFICVLMLICLAILLLVSRLQQLSASTSQSDGLRSPLKSSGLRQNGQHVSDEQKVSSISKEQFNEKYAAKYKGLLPTSSSSERRNPDPSCGHPPDFFDFFRLPKSQRSRFHEDKIIYDTFFKNMALPSSPEYESPMPKGTYVELGAFDGREESNTMFFDRCLGWDGLLIEAQSQSYEKVIENRPNAVKLSYSPTCKEEDQVASFYDYPLSNNGIEDVALSYKGKSAIKVPCGPLTSVLLDVFGGAVSFLSLDVEGAESMVLDTVDFTKLRIDIVMVEVQNTHCPTGNCPQVHQIRKTMALANYVLFAEMLEAR</sequence>
<dbReference type="PANTHER" id="PTHR34009:SF2">
    <property type="entry name" value="PROTEIN STAR"/>
    <property type="match status" value="1"/>
</dbReference>
<dbReference type="PaxDb" id="35128-Thaps9966"/>